<dbReference type="InterPro" id="IPR043504">
    <property type="entry name" value="Peptidase_S1_PA_chymotrypsin"/>
</dbReference>
<dbReference type="Proteomes" id="UP000655588">
    <property type="component" value="Unassembled WGS sequence"/>
</dbReference>
<evidence type="ECO:0000256" key="6">
    <source>
        <dbReference type="SAM" id="MobiDB-lite"/>
    </source>
</evidence>
<dbReference type="PROSITE" id="PS00134">
    <property type="entry name" value="TRYPSIN_HIS"/>
    <property type="match status" value="1"/>
</dbReference>
<keyword evidence="3" id="KW-1015">Disulfide bond</keyword>
<reference evidence="9" key="1">
    <citation type="submission" date="2019-11" db="EMBL/GenBank/DDBJ databases">
        <title>The nuclear and mitochondrial genomes of Frieseomelitta varia - a highly eusocial stingless bee (Meliponini) with a permanently sterile worker caste.</title>
        <authorList>
            <person name="Freitas F.C.P."/>
            <person name="Lourenco A.P."/>
            <person name="Nunes F.M.F."/>
            <person name="Paschoal A.R."/>
            <person name="Abreu F.C.P."/>
            <person name="Barbin F.O."/>
            <person name="Bataglia L."/>
            <person name="Cardoso-Junior C.A.M."/>
            <person name="Cervoni M.S."/>
            <person name="Silva S.R."/>
            <person name="Dalarmi F."/>
            <person name="Del Lama M.A."/>
            <person name="Depintor T.S."/>
            <person name="Ferreira K.M."/>
            <person name="Goria P.S."/>
            <person name="Jaskot M.C."/>
            <person name="Lago D.C."/>
            <person name="Luna-Lucena D."/>
            <person name="Moda L.M."/>
            <person name="Nascimento L."/>
            <person name="Pedrino M."/>
            <person name="Rabico F.O."/>
            <person name="Sanches F.C."/>
            <person name="Santos D.E."/>
            <person name="Santos C.G."/>
            <person name="Vieira J."/>
            <person name="Lopes T.F."/>
            <person name="Barchuk A.R."/>
            <person name="Hartfelder K."/>
            <person name="Simoes Z.L.P."/>
            <person name="Bitondi M.M.G."/>
            <person name="Pinheiro D.G."/>
        </authorList>
    </citation>
    <scope>NUCLEOTIDE SEQUENCE</scope>
    <source>
        <strain evidence="9">USP_RPSP 00005682</strain>
        <tissue evidence="9">Whole individual</tissue>
    </source>
</reference>
<evidence type="ECO:0000256" key="7">
    <source>
        <dbReference type="SAM" id="SignalP"/>
    </source>
</evidence>
<feature type="region of interest" description="Disordered" evidence="6">
    <location>
        <begin position="512"/>
        <end position="561"/>
    </location>
</feature>
<dbReference type="EMBL" id="WNWW01000447">
    <property type="protein sequence ID" value="KAF3424746.1"/>
    <property type="molecule type" value="Genomic_DNA"/>
</dbReference>
<dbReference type="InterPro" id="IPR009003">
    <property type="entry name" value="Peptidase_S1_PA"/>
</dbReference>
<keyword evidence="7" id="KW-0732">Signal</keyword>
<sequence length="1118" mass="123415">MMLRFVWLLGIVVHGFATQVTVNNPEWSWQTEDTIPTSESDNQDKAETQDKRAIFDANVNGNIEIVNPPNEQRSVESVVDEILVSNRQGRNIEGFDQLYADPDVKNALQLGNETIARTYIRDKLCSLGLMNCENVEGRRPYYSPHRGIYPQDIIYAQPVTIKPVGRPLPAIPIKRPYGSTRPGLPPPPLPPPPPSFVSSGPPPEVIYGAGSAPHPPSSFGPPPGLIGSYPAFKKPGPPAFSSKPVYETGSLSESFDFESNSQFIDKKQIALRPSVGSDAVQQHVHHHYHHSDGTVGATIAGGSSLGANPISQGVGPLSYGSSYGNIGTSYDIPSSGVLGGGFQDLDDYKKAFKVKGPGENEANGFSSASASSYADKYPVYEKPTRDFGYTKPESHKTGKYFTAGNYVSSNAVHASSNDYLASGSTNNFLYGNGNDNDAFKNDFFTANGECVCVPYEQCPREHAGRKDDLFLAIDPRNLNKNIEAEGIIAAEKTGANGTTTIVQIAKNGEVDSNASQISAEEEQSTEEQADVRNKREAISDESIEGRKKSNGEGRLDASDLDSSKLNLKPTWGISFGLPQTGGPYPINPYGDNVLVNPYRGYGSVDQGINLGLVSVNPLLAVQFTKDEYGDKVVKPFVNFHVTPNRNIVQKLGHLLSHKKQTLFENYGANYAPHYYPPKPVEFYEKPYYVKPHRPLYHYESPYPNEYSDYHRDGDDDYDYDYDGYYRDNARNNGGRTPAADANERTVPKERTDGKVSFPNRRKRDVDSARLQLSEGIMEVSIGAHDHRSRSNVGNEGEGIRAYRTIAFLIIGSVAKSFEFFRQRQYLGVGSSRACGPGYVCCSQRQPSRRPRPGQCGVRYTQGINGRIKTPSYVDGDAEFGEYPWQVAILKKDPTESVYVCGGTLISPRHILTAAHCVKTHAARDLRVRLGEWDVNHDVEFYPYIERDVANVHVHPEFYAGTLYNDIAILRIDHEVDFQKNPHISPACLPDKRDDFTRSRCWTTGWGKDAFGDFGKYQNILKEVDVPVVSNAICEQQMRRTRLGPSFNLHPGFICAGGEEGKDACKGDGGGPMVCERNGGWQLAGIVSWGIGCGQPGVPGVYARVSYYLDWIQQIINRY</sequence>
<accession>A0A833S0D1</accession>
<feature type="domain" description="Peptidase S1" evidence="8">
    <location>
        <begin position="872"/>
        <end position="1116"/>
    </location>
</feature>
<evidence type="ECO:0000256" key="2">
    <source>
        <dbReference type="ARBA" id="ARBA00022525"/>
    </source>
</evidence>
<dbReference type="InterPro" id="IPR018114">
    <property type="entry name" value="TRYPSIN_HIS"/>
</dbReference>
<feature type="chain" id="PRO_5032910745" description="Phenoloxidase-activating factor 2" evidence="7">
    <location>
        <begin position="18"/>
        <end position="1118"/>
    </location>
</feature>
<dbReference type="GO" id="GO:0006508">
    <property type="term" value="P:proteolysis"/>
    <property type="evidence" value="ECO:0007669"/>
    <property type="project" value="InterPro"/>
</dbReference>
<feature type="compositionally biased region" description="Acidic residues" evidence="6">
    <location>
        <begin position="519"/>
        <end position="528"/>
    </location>
</feature>
<feature type="region of interest" description="Disordered" evidence="6">
    <location>
        <begin position="728"/>
        <end position="766"/>
    </location>
</feature>
<dbReference type="GO" id="GO:0004252">
    <property type="term" value="F:serine-type endopeptidase activity"/>
    <property type="evidence" value="ECO:0007669"/>
    <property type="project" value="InterPro"/>
</dbReference>
<feature type="compositionally biased region" description="Basic and acidic residues" evidence="6">
    <location>
        <begin position="529"/>
        <end position="557"/>
    </location>
</feature>
<dbReference type="PANTHER" id="PTHR24258:SF142">
    <property type="entry name" value="PEPTIDASE S1 DOMAIN-CONTAINING PROTEIN"/>
    <property type="match status" value="1"/>
</dbReference>
<dbReference type="CDD" id="cd00190">
    <property type="entry name" value="Tryp_SPc"/>
    <property type="match status" value="1"/>
</dbReference>
<evidence type="ECO:0000313" key="9">
    <source>
        <dbReference type="EMBL" id="KAF3424746.1"/>
    </source>
</evidence>
<dbReference type="InterPro" id="IPR001254">
    <property type="entry name" value="Trypsin_dom"/>
</dbReference>
<name>A0A833S0D1_9HYME</name>
<dbReference type="AlphaFoldDB" id="A0A833S0D1"/>
<evidence type="ECO:0000313" key="10">
    <source>
        <dbReference type="Proteomes" id="UP000655588"/>
    </source>
</evidence>
<evidence type="ECO:0000259" key="8">
    <source>
        <dbReference type="PROSITE" id="PS50240"/>
    </source>
</evidence>
<keyword evidence="10" id="KW-1185">Reference proteome</keyword>
<comment type="caution">
    <text evidence="9">The sequence shown here is derived from an EMBL/GenBank/DDBJ whole genome shotgun (WGS) entry which is preliminary data.</text>
</comment>
<dbReference type="Gene3D" id="2.40.10.10">
    <property type="entry name" value="Trypsin-like serine proteases"/>
    <property type="match status" value="1"/>
</dbReference>
<dbReference type="SMART" id="SM00020">
    <property type="entry name" value="Tryp_SPc"/>
    <property type="match status" value="1"/>
</dbReference>
<feature type="signal peptide" evidence="7">
    <location>
        <begin position="1"/>
        <end position="17"/>
    </location>
</feature>
<dbReference type="FunFam" id="2.40.10.10:FF:000038">
    <property type="entry name" value="Serine protease"/>
    <property type="match status" value="1"/>
</dbReference>
<dbReference type="PROSITE" id="PS50240">
    <property type="entry name" value="TRYPSIN_DOM"/>
    <property type="match status" value="1"/>
</dbReference>
<comment type="subcellular location">
    <subcellularLocation>
        <location evidence="1">Secreted</location>
    </subcellularLocation>
</comment>
<dbReference type="SUPFAM" id="SSF50494">
    <property type="entry name" value="Trypsin-like serine proteases"/>
    <property type="match status" value="1"/>
</dbReference>
<proteinExistence type="predicted"/>
<feature type="compositionally biased region" description="Basic and acidic residues" evidence="6">
    <location>
        <begin position="741"/>
        <end position="753"/>
    </location>
</feature>
<feature type="region of interest" description="Disordered" evidence="6">
    <location>
        <begin position="174"/>
        <end position="203"/>
    </location>
</feature>
<evidence type="ECO:0000256" key="3">
    <source>
        <dbReference type="ARBA" id="ARBA00023157"/>
    </source>
</evidence>
<dbReference type="Pfam" id="PF00089">
    <property type="entry name" value="Trypsin"/>
    <property type="match status" value="1"/>
</dbReference>
<dbReference type="PANTHER" id="PTHR24258">
    <property type="entry name" value="SERINE PROTEASE-RELATED"/>
    <property type="match status" value="1"/>
</dbReference>
<evidence type="ECO:0000256" key="4">
    <source>
        <dbReference type="ARBA" id="ARBA00068096"/>
    </source>
</evidence>
<protein>
    <recommendedName>
        <fullName evidence="4">Phenoloxidase-activating factor 2</fullName>
    </recommendedName>
    <alternativeName>
        <fullName evidence="5">Prophenoloxidase-activating factor II</fullName>
    </alternativeName>
</protein>
<evidence type="ECO:0000256" key="1">
    <source>
        <dbReference type="ARBA" id="ARBA00004613"/>
    </source>
</evidence>
<gene>
    <name evidence="9" type="ORF">E2986_02805</name>
</gene>
<feature type="compositionally biased region" description="Pro residues" evidence="6">
    <location>
        <begin position="183"/>
        <end position="203"/>
    </location>
</feature>
<dbReference type="GO" id="GO:0005576">
    <property type="term" value="C:extracellular region"/>
    <property type="evidence" value="ECO:0007669"/>
    <property type="project" value="UniProtKB-SubCell"/>
</dbReference>
<dbReference type="PRINTS" id="PR00722">
    <property type="entry name" value="CHYMOTRYPSIN"/>
</dbReference>
<evidence type="ECO:0000256" key="5">
    <source>
        <dbReference type="ARBA" id="ARBA00076468"/>
    </source>
</evidence>
<keyword evidence="2" id="KW-0964">Secreted</keyword>
<organism evidence="9 10">
    <name type="scientific">Frieseomelitta varia</name>
    <dbReference type="NCBI Taxonomy" id="561572"/>
    <lineage>
        <taxon>Eukaryota</taxon>
        <taxon>Metazoa</taxon>
        <taxon>Ecdysozoa</taxon>
        <taxon>Arthropoda</taxon>
        <taxon>Hexapoda</taxon>
        <taxon>Insecta</taxon>
        <taxon>Pterygota</taxon>
        <taxon>Neoptera</taxon>
        <taxon>Endopterygota</taxon>
        <taxon>Hymenoptera</taxon>
        <taxon>Apocrita</taxon>
        <taxon>Aculeata</taxon>
        <taxon>Apoidea</taxon>
        <taxon>Anthophila</taxon>
        <taxon>Apidae</taxon>
        <taxon>Frieseomelitta</taxon>
    </lineage>
</organism>
<dbReference type="InterPro" id="IPR001314">
    <property type="entry name" value="Peptidase_S1A"/>
</dbReference>